<evidence type="ECO:0000256" key="3">
    <source>
        <dbReference type="ARBA" id="ARBA00022449"/>
    </source>
</evidence>
<keyword evidence="12" id="KW-1185">Reference proteome</keyword>
<evidence type="ECO:0000256" key="6">
    <source>
        <dbReference type="ARBA" id="ARBA00022989"/>
    </source>
</evidence>
<dbReference type="Pfam" id="PF01554">
    <property type="entry name" value="MatE"/>
    <property type="match status" value="2"/>
</dbReference>
<dbReference type="InterPro" id="IPR050222">
    <property type="entry name" value="MATE_MdtK"/>
</dbReference>
<feature type="transmembrane region" description="Helical" evidence="10">
    <location>
        <begin position="137"/>
        <end position="154"/>
    </location>
</feature>
<sequence length="461" mass="48775">MDAAYPPSQTTNGHEARRLLGLGLPLVGSAVAGFAIHMTDVLMLGWYDVVALAAATIASTLWFNLFIFGAGFGNAVSPLVASAIAEGDDTRARRLTRMAFWLSAGFSVLTIPAFWWSEALLLAIGQEPQVAALAQDYLRIAMWGLPLHLGGNVMRNYLGAQGLTRVQLWVTMGAVLFNAGVNYALIFGNLGAPELGIRGAAIASILTQALTLLILCLYAERVLPEAKLFQRIWRDDAEARGRVFRLGLPIGLTSLFEAGLFAASTVMAGWFGAIPLAAHGIALQLAALTFMFHVGMSQAATIRAGGAYGRRSEADLRRVGLVSILVALAFALVVVAVFVAIPGPLVALFVDPAEPARAALISVGASLVLMAALFQLADAAQIIALSLLRGVQDTAVPMWLAMVSYWGIGLPAGYVAGFVLDWGVQGVWLGLTIGLAAAAASMMWRFWRRSVRIGVRAAATG</sequence>
<evidence type="ECO:0000256" key="10">
    <source>
        <dbReference type="SAM" id="Phobius"/>
    </source>
</evidence>
<dbReference type="OrthoDB" id="9780160at2"/>
<feature type="transmembrane region" description="Helical" evidence="10">
    <location>
        <begin position="361"/>
        <end position="387"/>
    </location>
</feature>
<dbReference type="GO" id="GO:0005886">
    <property type="term" value="C:plasma membrane"/>
    <property type="evidence" value="ECO:0007669"/>
    <property type="project" value="UniProtKB-SubCell"/>
</dbReference>
<evidence type="ECO:0000256" key="9">
    <source>
        <dbReference type="ARBA" id="ARBA00031636"/>
    </source>
</evidence>
<dbReference type="InterPro" id="IPR048279">
    <property type="entry name" value="MdtK-like"/>
</dbReference>
<feature type="transmembrane region" description="Helical" evidence="10">
    <location>
        <begin position="399"/>
        <end position="420"/>
    </location>
</feature>
<evidence type="ECO:0000256" key="2">
    <source>
        <dbReference type="ARBA" id="ARBA00022448"/>
    </source>
</evidence>
<keyword evidence="7" id="KW-0406">Ion transport</keyword>
<dbReference type="InterPro" id="IPR002528">
    <property type="entry name" value="MATE_fam"/>
</dbReference>
<comment type="subcellular location">
    <subcellularLocation>
        <location evidence="1">Cell inner membrane</location>
        <topology evidence="1">Multi-pass membrane protein</topology>
    </subcellularLocation>
</comment>
<reference evidence="11 12" key="1">
    <citation type="submission" date="2016-11" db="EMBL/GenBank/DDBJ databases">
        <authorList>
            <person name="Jaros S."/>
            <person name="Januszkiewicz K."/>
            <person name="Wedrychowicz H."/>
        </authorList>
    </citation>
    <scope>NUCLEOTIDE SEQUENCE [LARGE SCALE GENOMIC DNA]</scope>
    <source>
        <strain evidence="11 12">DSM 100565</strain>
    </source>
</reference>
<keyword evidence="3" id="KW-0050">Antiport</keyword>
<feature type="transmembrane region" description="Helical" evidence="10">
    <location>
        <begin position="98"/>
        <end position="117"/>
    </location>
</feature>
<name>A0A1M6CEJ4_9RHOB</name>
<dbReference type="PANTHER" id="PTHR43298">
    <property type="entry name" value="MULTIDRUG RESISTANCE PROTEIN NORM-RELATED"/>
    <property type="match status" value="1"/>
</dbReference>
<evidence type="ECO:0000256" key="7">
    <source>
        <dbReference type="ARBA" id="ARBA00023065"/>
    </source>
</evidence>
<keyword evidence="6 10" id="KW-1133">Transmembrane helix</keyword>
<dbReference type="RefSeq" id="WP_073326844.1">
    <property type="nucleotide sequence ID" value="NZ_FQYO01000002.1"/>
</dbReference>
<gene>
    <name evidence="11" type="ORF">SAMN05444417_1140</name>
</gene>
<keyword evidence="2" id="KW-0813">Transport</keyword>
<evidence type="ECO:0000313" key="11">
    <source>
        <dbReference type="EMBL" id="SHI59118.1"/>
    </source>
</evidence>
<keyword evidence="5 10" id="KW-0812">Transmembrane</keyword>
<protein>
    <recommendedName>
        <fullName evidence="9">Multidrug-efflux transporter</fullName>
    </recommendedName>
</protein>
<evidence type="ECO:0000256" key="5">
    <source>
        <dbReference type="ARBA" id="ARBA00022692"/>
    </source>
</evidence>
<dbReference type="PIRSF" id="PIRSF006603">
    <property type="entry name" value="DinF"/>
    <property type="match status" value="1"/>
</dbReference>
<accession>A0A1M6CEJ4</accession>
<dbReference type="Proteomes" id="UP000184292">
    <property type="component" value="Unassembled WGS sequence"/>
</dbReference>
<feature type="transmembrane region" description="Helical" evidence="10">
    <location>
        <begin position="19"/>
        <end position="38"/>
    </location>
</feature>
<evidence type="ECO:0000313" key="12">
    <source>
        <dbReference type="Proteomes" id="UP000184292"/>
    </source>
</evidence>
<feature type="transmembrane region" description="Helical" evidence="10">
    <location>
        <begin position="270"/>
        <end position="294"/>
    </location>
</feature>
<dbReference type="GO" id="GO:0015297">
    <property type="term" value="F:antiporter activity"/>
    <property type="evidence" value="ECO:0007669"/>
    <property type="project" value="UniProtKB-KW"/>
</dbReference>
<dbReference type="AlphaFoldDB" id="A0A1M6CEJ4"/>
<organism evidence="11 12">
    <name type="scientific">Wenxinia saemankumensis</name>
    <dbReference type="NCBI Taxonomy" id="1447782"/>
    <lineage>
        <taxon>Bacteria</taxon>
        <taxon>Pseudomonadati</taxon>
        <taxon>Pseudomonadota</taxon>
        <taxon>Alphaproteobacteria</taxon>
        <taxon>Rhodobacterales</taxon>
        <taxon>Roseobacteraceae</taxon>
        <taxon>Wenxinia</taxon>
    </lineage>
</organism>
<feature type="transmembrane region" description="Helical" evidence="10">
    <location>
        <begin position="426"/>
        <end position="447"/>
    </location>
</feature>
<evidence type="ECO:0000256" key="4">
    <source>
        <dbReference type="ARBA" id="ARBA00022475"/>
    </source>
</evidence>
<dbReference type="CDD" id="cd13131">
    <property type="entry name" value="MATE_NorM_like"/>
    <property type="match status" value="1"/>
</dbReference>
<feature type="transmembrane region" description="Helical" evidence="10">
    <location>
        <begin position="243"/>
        <end position="264"/>
    </location>
</feature>
<feature type="transmembrane region" description="Helical" evidence="10">
    <location>
        <begin position="200"/>
        <end position="223"/>
    </location>
</feature>
<dbReference type="GO" id="GO:0042910">
    <property type="term" value="F:xenobiotic transmembrane transporter activity"/>
    <property type="evidence" value="ECO:0007669"/>
    <property type="project" value="InterPro"/>
</dbReference>
<feature type="transmembrane region" description="Helical" evidence="10">
    <location>
        <begin position="319"/>
        <end position="341"/>
    </location>
</feature>
<dbReference type="EMBL" id="FQYO01000002">
    <property type="protein sequence ID" value="SHI59118.1"/>
    <property type="molecule type" value="Genomic_DNA"/>
</dbReference>
<dbReference type="NCBIfam" id="TIGR00797">
    <property type="entry name" value="matE"/>
    <property type="match status" value="1"/>
</dbReference>
<keyword evidence="4" id="KW-1003">Cell membrane</keyword>
<feature type="transmembrane region" description="Helical" evidence="10">
    <location>
        <begin position="166"/>
        <end position="188"/>
    </location>
</feature>
<dbReference type="STRING" id="1447782.SAMN05444417_1140"/>
<dbReference type="PANTHER" id="PTHR43298:SF2">
    <property type="entry name" value="FMN_FAD EXPORTER YEEO-RELATED"/>
    <property type="match status" value="1"/>
</dbReference>
<feature type="transmembrane region" description="Helical" evidence="10">
    <location>
        <begin position="50"/>
        <end position="77"/>
    </location>
</feature>
<proteinExistence type="predicted"/>
<dbReference type="GO" id="GO:0006811">
    <property type="term" value="P:monoatomic ion transport"/>
    <property type="evidence" value="ECO:0007669"/>
    <property type="project" value="UniProtKB-KW"/>
</dbReference>
<keyword evidence="8 10" id="KW-0472">Membrane</keyword>
<evidence type="ECO:0000256" key="1">
    <source>
        <dbReference type="ARBA" id="ARBA00004429"/>
    </source>
</evidence>
<evidence type="ECO:0000256" key="8">
    <source>
        <dbReference type="ARBA" id="ARBA00023136"/>
    </source>
</evidence>